<gene>
    <name evidence="3" type="ORF">SAMN06296378_2101</name>
</gene>
<dbReference type="InterPro" id="IPR018392">
    <property type="entry name" value="LysM"/>
</dbReference>
<keyword evidence="1" id="KW-1133">Transmembrane helix</keyword>
<dbReference type="Proteomes" id="UP000219440">
    <property type="component" value="Unassembled WGS sequence"/>
</dbReference>
<feature type="transmembrane region" description="Helical" evidence="1">
    <location>
        <begin position="37"/>
        <end position="55"/>
    </location>
</feature>
<reference evidence="3 4" key="1">
    <citation type="submission" date="2017-09" db="EMBL/GenBank/DDBJ databases">
        <authorList>
            <person name="Ehlers B."/>
            <person name="Leendertz F.H."/>
        </authorList>
    </citation>
    <scope>NUCLEOTIDE SEQUENCE [LARGE SCALE GENOMIC DNA]</scope>
    <source>
        <strain evidence="3 4">CGMCC 1.05381</strain>
    </source>
</reference>
<evidence type="ECO:0000256" key="1">
    <source>
        <dbReference type="SAM" id="Phobius"/>
    </source>
</evidence>
<evidence type="ECO:0000313" key="3">
    <source>
        <dbReference type="EMBL" id="SOE69951.1"/>
    </source>
</evidence>
<keyword evidence="1" id="KW-0472">Membrane</keyword>
<keyword evidence="4" id="KW-1185">Reference proteome</keyword>
<dbReference type="RefSeq" id="WP_097061174.1">
    <property type="nucleotide sequence ID" value="NZ_BMLC01000003.1"/>
</dbReference>
<dbReference type="EMBL" id="OCST01000004">
    <property type="protein sequence ID" value="SOE69951.1"/>
    <property type="molecule type" value="Genomic_DNA"/>
</dbReference>
<protein>
    <submittedName>
        <fullName evidence="3">LysM domain-containing protein</fullName>
    </submittedName>
</protein>
<dbReference type="SMART" id="SM00257">
    <property type="entry name" value="LysM"/>
    <property type="match status" value="1"/>
</dbReference>
<accession>A0A2C8ZVL7</accession>
<dbReference type="OrthoDB" id="5084290at2"/>
<proteinExistence type="predicted"/>
<dbReference type="SUPFAM" id="SSF54106">
    <property type="entry name" value="LysM domain"/>
    <property type="match status" value="1"/>
</dbReference>
<dbReference type="AlphaFoldDB" id="A0A2C8ZVL7"/>
<dbReference type="InterPro" id="IPR036779">
    <property type="entry name" value="LysM_dom_sf"/>
</dbReference>
<evidence type="ECO:0000313" key="4">
    <source>
        <dbReference type="Proteomes" id="UP000219440"/>
    </source>
</evidence>
<name>A0A2C8ZVL7_9MICO</name>
<dbReference type="PROSITE" id="PS51782">
    <property type="entry name" value="LYSM"/>
    <property type="match status" value="1"/>
</dbReference>
<feature type="domain" description="LysM" evidence="2">
    <location>
        <begin position="72"/>
        <end position="121"/>
    </location>
</feature>
<sequence length="128" mass="13321">MSTTGVIGTGFHGTGFYNASSKNAAPRLRITQRGRSLLVAVVAAPLVIAAMVFALNGGEATASLGGSDMPFQYVTVSSGETLWQLAGELAPTADPRQVIDQIVQLNQLTSSDVFAGQELAIPGEYAHQ</sequence>
<dbReference type="Pfam" id="PF01476">
    <property type="entry name" value="LysM"/>
    <property type="match status" value="1"/>
</dbReference>
<dbReference type="Gene3D" id="3.10.350.10">
    <property type="entry name" value="LysM domain"/>
    <property type="match status" value="1"/>
</dbReference>
<evidence type="ECO:0000259" key="2">
    <source>
        <dbReference type="PROSITE" id="PS51782"/>
    </source>
</evidence>
<organism evidence="3 4">
    <name type="scientific">Salinibacterium xinjiangense</name>
    <dbReference type="NCBI Taxonomy" id="386302"/>
    <lineage>
        <taxon>Bacteria</taxon>
        <taxon>Bacillati</taxon>
        <taxon>Actinomycetota</taxon>
        <taxon>Actinomycetes</taxon>
        <taxon>Micrococcales</taxon>
        <taxon>Microbacteriaceae</taxon>
        <taxon>Salinibacterium</taxon>
    </lineage>
</organism>
<keyword evidence="1" id="KW-0812">Transmembrane</keyword>